<keyword evidence="10" id="KW-1185">Reference proteome</keyword>
<evidence type="ECO:0000256" key="1">
    <source>
        <dbReference type="ARBA" id="ARBA00001947"/>
    </source>
</evidence>
<dbReference type="EMBL" id="CP059540">
    <property type="protein sequence ID" value="QMT16854.1"/>
    <property type="molecule type" value="Genomic_DNA"/>
</dbReference>
<dbReference type="GO" id="GO:0016020">
    <property type="term" value="C:membrane"/>
    <property type="evidence" value="ECO:0007669"/>
    <property type="project" value="UniProtKB-SubCell"/>
</dbReference>
<comment type="similarity">
    <text evidence="3">Belongs to the peptidase M50B family.</text>
</comment>
<evidence type="ECO:0000256" key="7">
    <source>
        <dbReference type="SAM" id="Phobius"/>
    </source>
</evidence>
<evidence type="ECO:0000256" key="2">
    <source>
        <dbReference type="ARBA" id="ARBA00004141"/>
    </source>
</evidence>
<evidence type="ECO:0000256" key="6">
    <source>
        <dbReference type="ARBA" id="ARBA00023136"/>
    </source>
</evidence>
<evidence type="ECO:0000313" key="10">
    <source>
        <dbReference type="Proteomes" id="UP000514716"/>
    </source>
</evidence>
<sequence length="153" mass="17329">MDFFINFIVIALFIFPFITLIHELGHAFFLKLSGGKLLELSIGNGEVLWNYKLFYLRVAYFAGGHVVAKDIEALGKFQRTLFYLGGVLFNLVSAVILDLATGFELGVFRNYLDSFIFVSYLIVLINLLPITTIVGDTDGKQLVHLYREPKVEE</sequence>
<reference evidence="9 10" key="1">
    <citation type="submission" date="2020-07" db="EMBL/GenBank/DDBJ databases">
        <title>Screening of a cold-adapted Planococcus bacterium producing protease in traditional shrimp paste and protease identification by genome sequencing.</title>
        <authorList>
            <person name="Gao R."/>
            <person name="Leng W."/>
            <person name="Chu Q."/>
            <person name="Wu X."/>
            <person name="Liu H."/>
            <person name="Li X."/>
        </authorList>
    </citation>
    <scope>NUCLEOTIDE SEQUENCE [LARGE SCALE GENOMIC DNA]</scope>
    <source>
        <strain evidence="9 10">XJ11</strain>
    </source>
</reference>
<dbReference type="GO" id="GO:0006508">
    <property type="term" value="P:proteolysis"/>
    <property type="evidence" value="ECO:0007669"/>
    <property type="project" value="InterPro"/>
</dbReference>
<feature type="transmembrane region" description="Helical" evidence="7">
    <location>
        <begin position="115"/>
        <end position="135"/>
    </location>
</feature>
<evidence type="ECO:0000313" key="9">
    <source>
        <dbReference type="EMBL" id="QMT16854.1"/>
    </source>
</evidence>
<evidence type="ECO:0000256" key="5">
    <source>
        <dbReference type="ARBA" id="ARBA00022989"/>
    </source>
</evidence>
<feature type="transmembrane region" description="Helical" evidence="7">
    <location>
        <begin position="80"/>
        <end position="103"/>
    </location>
</feature>
<keyword evidence="5 7" id="KW-1133">Transmembrane helix</keyword>
<keyword evidence="6 7" id="KW-0472">Membrane</keyword>
<gene>
    <name evidence="9" type="ORF">H1Q58_12885</name>
</gene>
<dbReference type="Proteomes" id="UP000514716">
    <property type="component" value="Chromosome"/>
</dbReference>
<evidence type="ECO:0000256" key="3">
    <source>
        <dbReference type="ARBA" id="ARBA00007931"/>
    </source>
</evidence>
<dbReference type="InterPro" id="IPR008915">
    <property type="entry name" value="Peptidase_M50"/>
</dbReference>
<organism evidence="9 10">
    <name type="scientific">Planococcus maritimus</name>
    <dbReference type="NCBI Taxonomy" id="192421"/>
    <lineage>
        <taxon>Bacteria</taxon>
        <taxon>Bacillati</taxon>
        <taxon>Bacillota</taxon>
        <taxon>Bacilli</taxon>
        <taxon>Bacillales</taxon>
        <taxon>Caryophanaceae</taxon>
        <taxon>Planococcus</taxon>
    </lineage>
</organism>
<dbReference type="RefSeq" id="WP_182091769.1">
    <property type="nucleotide sequence ID" value="NZ_CP059540.1"/>
</dbReference>
<protein>
    <recommendedName>
        <fullName evidence="8">Peptidase M50 domain-containing protein</fullName>
    </recommendedName>
</protein>
<comment type="subcellular location">
    <subcellularLocation>
        <location evidence="2">Membrane</location>
        <topology evidence="2">Multi-pass membrane protein</topology>
    </subcellularLocation>
</comment>
<comment type="cofactor">
    <cofactor evidence="1">
        <name>Zn(2+)</name>
        <dbReference type="ChEBI" id="CHEBI:29105"/>
    </cofactor>
</comment>
<name>A0A7D7QUT5_PLAMR</name>
<accession>A0A7D7QUT5</accession>
<dbReference type="Pfam" id="PF02163">
    <property type="entry name" value="Peptidase_M50"/>
    <property type="match status" value="1"/>
</dbReference>
<evidence type="ECO:0000256" key="4">
    <source>
        <dbReference type="ARBA" id="ARBA00022692"/>
    </source>
</evidence>
<feature type="transmembrane region" description="Helical" evidence="7">
    <location>
        <begin position="7"/>
        <end position="29"/>
    </location>
</feature>
<keyword evidence="4 7" id="KW-0812">Transmembrane</keyword>
<evidence type="ECO:0000259" key="8">
    <source>
        <dbReference type="Pfam" id="PF02163"/>
    </source>
</evidence>
<proteinExistence type="inferred from homology"/>
<feature type="domain" description="Peptidase M50" evidence="8">
    <location>
        <begin position="11"/>
        <end position="98"/>
    </location>
</feature>
<dbReference type="KEGG" id="pdec:H1Q58_12885"/>
<dbReference type="AlphaFoldDB" id="A0A7D7QUT5"/>